<evidence type="ECO:0000259" key="2">
    <source>
        <dbReference type="Pfam" id="PF04937"/>
    </source>
</evidence>
<keyword evidence="4" id="KW-1185">Reference proteome</keyword>
<dbReference type="InterPro" id="IPR012337">
    <property type="entry name" value="RNaseH-like_sf"/>
</dbReference>
<feature type="domain" description="DUF659" evidence="2">
    <location>
        <begin position="270"/>
        <end position="415"/>
    </location>
</feature>
<evidence type="ECO:0000256" key="1">
    <source>
        <dbReference type="SAM" id="MobiDB-lite"/>
    </source>
</evidence>
<feature type="compositionally biased region" description="Polar residues" evidence="1">
    <location>
        <begin position="75"/>
        <end position="84"/>
    </location>
</feature>
<reference evidence="4" key="1">
    <citation type="journal article" date="2014" name="Science">
        <title>Ancient hybridizations among the ancestral genomes of bread wheat.</title>
        <authorList>
            <consortium name="International Wheat Genome Sequencing Consortium,"/>
            <person name="Marcussen T."/>
            <person name="Sandve S.R."/>
            <person name="Heier L."/>
            <person name="Spannagl M."/>
            <person name="Pfeifer M."/>
            <person name="Jakobsen K.S."/>
            <person name="Wulff B.B."/>
            <person name="Steuernagel B."/>
            <person name="Mayer K.F."/>
            <person name="Olsen O.A."/>
        </authorList>
    </citation>
    <scope>NUCLEOTIDE SEQUENCE [LARGE SCALE GENOMIC DNA]</scope>
    <source>
        <strain evidence="4">cv. AL8/78</strain>
    </source>
</reference>
<feature type="region of interest" description="Disordered" evidence="1">
    <location>
        <begin position="75"/>
        <end position="94"/>
    </location>
</feature>
<protein>
    <recommendedName>
        <fullName evidence="2">DUF659 domain-containing protein</fullName>
    </recommendedName>
</protein>
<reference evidence="3" key="4">
    <citation type="submission" date="2019-03" db="UniProtKB">
        <authorList>
            <consortium name="EnsemblPlants"/>
        </authorList>
    </citation>
    <scope>IDENTIFICATION</scope>
</reference>
<evidence type="ECO:0000313" key="3">
    <source>
        <dbReference type="EnsemblPlants" id="AET7Gv21006000.7"/>
    </source>
</evidence>
<dbReference type="AlphaFoldDB" id="A0A453SNQ1"/>
<dbReference type="InterPro" id="IPR007021">
    <property type="entry name" value="DUF659"/>
</dbReference>
<evidence type="ECO:0000313" key="4">
    <source>
        <dbReference type="Proteomes" id="UP000015105"/>
    </source>
</evidence>
<sequence length="735" mass="84277">MPLLKRRRRGLKSKASTKIFLFKCTKCIKTPLLERRRRNLKSKASAKISLLFKYSKCVKVPLLERRRRGLNSKVFSAQGPQTSNHGKERHGKTIDEEGSRMSCNYCGEVVCSYSRLEEHLAGIRGNVRPCNLVPDSVRTSLRSSLVDRKKDQMLGKTKRLKQEHDEVPHTNPALPSPQVQQPQLQPTVSNNNRCFVHYQPDLTQAKEITYSSCQPKPKVETSDYFDSQLAKSIGKFFSEAAPEPGVLHSSSLKEMVVFSHGPGAVMPTYEAILQEQLRETENRAKELKQEWQTSGCTVIVHSWKSKCTKSFVSVLVHCSKVTLFLRSIDVSEITEDFDELESMLSRVVEDVGAHNIVQIVMNDVSPHMQMAREYVLNKYDSFFFTLCADHCINLLLEKIAALKHVSEVLMKAREITRFLYDHALPMKLKGRYVQEEILSSSYLKFVAMFITLERLVSARVDLVQMLNSPKWISSGWACLDLFERIQSIVKTDDEFWHAAAKVIKVTHPLVSVLYKLEYDICPMGILYEAMDRAKEEISLNIGDESDFYWCMIDRIWDDYLHSPLHAAGQMLNPRIFYTAGFKPDTEISSGIAACTIQLGKAHYNARKASAQLKVYEKKLGYFDTDPAMQQIMELPQVQWWSTHGARVPDLQTLARRVLSQTCFGATRYNIDWSLSEKLHAEWDEMTLPEQETFRQKEYVHYNSVLARASPLLHGSSMKQHGRVTLVLHDWIRPQK</sequence>
<dbReference type="EnsemblPlants" id="AET7Gv21006000.7">
    <property type="protein sequence ID" value="AET7Gv21006000.7"/>
    <property type="gene ID" value="AET7Gv21006000"/>
</dbReference>
<reference evidence="4" key="2">
    <citation type="journal article" date="2017" name="Nat. Plants">
        <title>The Aegilops tauschii genome reveals multiple impacts of transposons.</title>
        <authorList>
            <person name="Zhao G."/>
            <person name="Zou C."/>
            <person name="Li K."/>
            <person name="Wang K."/>
            <person name="Li T."/>
            <person name="Gao L."/>
            <person name="Zhang X."/>
            <person name="Wang H."/>
            <person name="Yang Z."/>
            <person name="Liu X."/>
            <person name="Jiang W."/>
            <person name="Mao L."/>
            <person name="Kong X."/>
            <person name="Jiao Y."/>
            <person name="Jia J."/>
        </authorList>
    </citation>
    <scope>NUCLEOTIDE SEQUENCE [LARGE SCALE GENOMIC DNA]</scope>
    <source>
        <strain evidence="4">cv. AL8/78</strain>
    </source>
</reference>
<proteinExistence type="predicted"/>
<reference evidence="3" key="5">
    <citation type="journal article" date="2021" name="G3 (Bethesda)">
        <title>Aegilops tauschii genome assembly Aet v5.0 features greater sequence contiguity and improved annotation.</title>
        <authorList>
            <person name="Wang L."/>
            <person name="Zhu T."/>
            <person name="Rodriguez J.C."/>
            <person name="Deal K.R."/>
            <person name="Dubcovsky J."/>
            <person name="McGuire P.E."/>
            <person name="Lux T."/>
            <person name="Spannagl M."/>
            <person name="Mayer K.F.X."/>
            <person name="Baldrich P."/>
            <person name="Meyers B.C."/>
            <person name="Huo N."/>
            <person name="Gu Y.Q."/>
            <person name="Zhou H."/>
            <person name="Devos K.M."/>
            <person name="Bennetzen J.L."/>
            <person name="Unver T."/>
            <person name="Budak H."/>
            <person name="Gulick P.J."/>
            <person name="Galiba G."/>
            <person name="Kalapos B."/>
            <person name="Nelson D.R."/>
            <person name="Li P."/>
            <person name="You F.M."/>
            <person name="Luo M.C."/>
            <person name="Dvorak J."/>
        </authorList>
    </citation>
    <scope>NUCLEOTIDE SEQUENCE [LARGE SCALE GENOMIC DNA]</scope>
    <source>
        <strain evidence="3">cv. AL8/78</strain>
    </source>
</reference>
<feature type="region of interest" description="Disordered" evidence="1">
    <location>
        <begin position="150"/>
        <end position="185"/>
    </location>
</feature>
<dbReference type="Pfam" id="PF04937">
    <property type="entry name" value="DUF659"/>
    <property type="match status" value="1"/>
</dbReference>
<dbReference type="SUPFAM" id="SSF53098">
    <property type="entry name" value="Ribonuclease H-like"/>
    <property type="match status" value="1"/>
</dbReference>
<dbReference type="Proteomes" id="UP000015105">
    <property type="component" value="Chromosome 7D"/>
</dbReference>
<accession>A0A453SNQ1</accession>
<dbReference type="PANTHER" id="PTHR32166:SF63">
    <property type="entry name" value="HAT TRANSPOSON SUPERFAMILY PROTEIN"/>
    <property type="match status" value="1"/>
</dbReference>
<feature type="compositionally biased region" description="Low complexity" evidence="1">
    <location>
        <begin position="172"/>
        <end position="185"/>
    </location>
</feature>
<organism evidence="3 4">
    <name type="scientific">Aegilops tauschii subsp. strangulata</name>
    <name type="common">Goatgrass</name>
    <dbReference type="NCBI Taxonomy" id="200361"/>
    <lineage>
        <taxon>Eukaryota</taxon>
        <taxon>Viridiplantae</taxon>
        <taxon>Streptophyta</taxon>
        <taxon>Embryophyta</taxon>
        <taxon>Tracheophyta</taxon>
        <taxon>Spermatophyta</taxon>
        <taxon>Magnoliopsida</taxon>
        <taxon>Liliopsida</taxon>
        <taxon>Poales</taxon>
        <taxon>Poaceae</taxon>
        <taxon>BOP clade</taxon>
        <taxon>Pooideae</taxon>
        <taxon>Triticodae</taxon>
        <taxon>Triticeae</taxon>
        <taxon>Triticinae</taxon>
        <taxon>Aegilops</taxon>
    </lineage>
</organism>
<dbReference type="Gramene" id="AET7Gv21006000.7">
    <property type="protein sequence ID" value="AET7Gv21006000.7"/>
    <property type="gene ID" value="AET7Gv21006000"/>
</dbReference>
<reference evidence="3" key="3">
    <citation type="journal article" date="2017" name="Nature">
        <title>Genome sequence of the progenitor of the wheat D genome Aegilops tauschii.</title>
        <authorList>
            <person name="Luo M.C."/>
            <person name="Gu Y.Q."/>
            <person name="Puiu D."/>
            <person name="Wang H."/>
            <person name="Twardziok S.O."/>
            <person name="Deal K.R."/>
            <person name="Huo N."/>
            <person name="Zhu T."/>
            <person name="Wang L."/>
            <person name="Wang Y."/>
            <person name="McGuire P.E."/>
            <person name="Liu S."/>
            <person name="Long H."/>
            <person name="Ramasamy R.K."/>
            <person name="Rodriguez J.C."/>
            <person name="Van S.L."/>
            <person name="Yuan L."/>
            <person name="Wang Z."/>
            <person name="Xia Z."/>
            <person name="Xiao L."/>
            <person name="Anderson O.D."/>
            <person name="Ouyang S."/>
            <person name="Liang Y."/>
            <person name="Zimin A.V."/>
            <person name="Pertea G."/>
            <person name="Qi P."/>
            <person name="Bennetzen J.L."/>
            <person name="Dai X."/>
            <person name="Dawson M.W."/>
            <person name="Muller H.G."/>
            <person name="Kugler K."/>
            <person name="Rivarola-Duarte L."/>
            <person name="Spannagl M."/>
            <person name="Mayer K.F.X."/>
            <person name="Lu F.H."/>
            <person name="Bevan M.W."/>
            <person name="Leroy P."/>
            <person name="Li P."/>
            <person name="You F.M."/>
            <person name="Sun Q."/>
            <person name="Liu Z."/>
            <person name="Lyons E."/>
            <person name="Wicker T."/>
            <person name="Salzberg S.L."/>
            <person name="Devos K.M."/>
            <person name="Dvorak J."/>
        </authorList>
    </citation>
    <scope>NUCLEOTIDE SEQUENCE [LARGE SCALE GENOMIC DNA]</scope>
    <source>
        <strain evidence="3">cv. AL8/78</strain>
    </source>
</reference>
<name>A0A453SNQ1_AEGTS</name>
<dbReference type="PANTHER" id="PTHR32166">
    <property type="entry name" value="OSJNBA0013A04.12 PROTEIN"/>
    <property type="match status" value="1"/>
</dbReference>